<evidence type="ECO:0000313" key="1">
    <source>
        <dbReference type="EMBL" id="QJA53271.1"/>
    </source>
</evidence>
<protein>
    <submittedName>
        <fullName evidence="1">Uncharacterized protein</fullName>
    </submittedName>
</protein>
<dbReference type="EMBL" id="MT144408">
    <property type="protein sequence ID" value="QJA53271.1"/>
    <property type="molecule type" value="Genomic_DNA"/>
</dbReference>
<accession>A0A6H2A0U2</accession>
<reference evidence="1" key="1">
    <citation type="submission" date="2020-03" db="EMBL/GenBank/DDBJ databases">
        <title>The deep terrestrial virosphere.</title>
        <authorList>
            <person name="Holmfeldt K."/>
            <person name="Nilsson E."/>
            <person name="Simone D."/>
            <person name="Lopez-Fernandez M."/>
            <person name="Wu X."/>
            <person name="de Brujin I."/>
            <person name="Lundin D."/>
            <person name="Andersson A."/>
            <person name="Bertilsson S."/>
            <person name="Dopson M."/>
        </authorList>
    </citation>
    <scope>NUCLEOTIDE SEQUENCE</scope>
    <source>
        <strain evidence="3">MM415A00710</strain>
        <strain evidence="2">MM415B01724</strain>
        <strain evidence="1">TM448A03378</strain>
        <strain evidence="4">TM448B02321</strain>
    </source>
</reference>
<proteinExistence type="predicted"/>
<organism evidence="1">
    <name type="scientific">viral metagenome</name>
    <dbReference type="NCBI Taxonomy" id="1070528"/>
    <lineage>
        <taxon>unclassified sequences</taxon>
        <taxon>metagenomes</taxon>
        <taxon>organismal metagenomes</taxon>
    </lineage>
</organism>
<sequence>MITPEDVLHTIFNKEFDEPERNPNDPADQPFFSVKPKIMTQAYHSWLKEQGGEIALDDLRKTLRGEIIQLLNMPIKGFDNVFQFLALRQHIADDLNWYLRIVESFRIWEESKKDG</sequence>
<dbReference type="EMBL" id="MT142423">
    <property type="protein sequence ID" value="QJA80462.1"/>
    <property type="molecule type" value="Genomic_DNA"/>
</dbReference>
<dbReference type="AlphaFoldDB" id="A0A6H2A0U2"/>
<name>A0A6H2A0U2_9ZZZZ</name>
<dbReference type="EMBL" id="MT144902">
    <property type="protein sequence ID" value="QJI01172.1"/>
    <property type="molecule type" value="Genomic_DNA"/>
</dbReference>
<evidence type="ECO:0000313" key="2">
    <source>
        <dbReference type="EMBL" id="QJA57080.1"/>
    </source>
</evidence>
<evidence type="ECO:0000313" key="4">
    <source>
        <dbReference type="EMBL" id="QJI01172.1"/>
    </source>
</evidence>
<dbReference type="EMBL" id="MT141253">
    <property type="protein sequence ID" value="QJA57080.1"/>
    <property type="molecule type" value="Genomic_DNA"/>
</dbReference>
<evidence type="ECO:0000313" key="3">
    <source>
        <dbReference type="EMBL" id="QJA80462.1"/>
    </source>
</evidence>
<gene>
    <name evidence="3" type="ORF">MM415A00710_0012</name>
    <name evidence="2" type="ORF">MM415B01724_0014</name>
    <name evidence="1" type="ORF">TM448A03378_0003</name>
    <name evidence="4" type="ORF">TM448B02321_0012</name>
</gene>